<reference evidence="1 2" key="1">
    <citation type="submission" date="2016-07" db="EMBL/GenBank/DDBJ databases">
        <title>Draft genome of Scalindua rubra, obtained from a brine-seawater interface in the Red Sea, sheds light on salt adaptation in anammox bacteria.</title>
        <authorList>
            <person name="Speth D.R."/>
            <person name="Lagkouvardos I."/>
            <person name="Wang Y."/>
            <person name="Qian P.-Y."/>
            <person name="Dutilh B.E."/>
            <person name="Jetten M.S."/>
        </authorList>
    </citation>
    <scope>NUCLEOTIDE SEQUENCE [LARGE SCALE GENOMIC DNA]</scope>
    <source>
        <strain evidence="1">BSI-1</strain>
    </source>
</reference>
<dbReference type="GO" id="GO:0031412">
    <property type="term" value="P:gas vesicle organization"/>
    <property type="evidence" value="ECO:0007669"/>
    <property type="project" value="InterPro"/>
</dbReference>
<dbReference type="Pfam" id="PF05800">
    <property type="entry name" value="GvpO"/>
    <property type="match status" value="1"/>
</dbReference>
<protein>
    <submittedName>
        <fullName evidence="1">Gas vesicle synthesis protein GvpO</fullName>
    </submittedName>
</protein>
<dbReference type="Proteomes" id="UP000094056">
    <property type="component" value="Unassembled WGS sequence"/>
</dbReference>
<proteinExistence type="predicted"/>
<accession>A0A1E3XH95</accession>
<sequence length="91" mass="10313">MAKSIHQLIEIAREEISRITGLELGSTLSTSKDERGWLVSLEVVEKHSIPDQMDVLATYDMILDDDGKLIEFNRRSLRKRVDAEAEAEAVE</sequence>
<comment type="caution">
    <text evidence="1">The sequence shown here is derived from an EMBL/GenBank/DDBJ whole genome shotgun (WGS) entry which is preliminary data.</text>
</comment>
<evidence type="ECO:0000313" key="2">
    <source>
        <dbReference type="Proteomes" id="UP000094056"/>
    </source>
</evidence>
<dbReference type="EMBL" id="MAYW01000009">
    <property type="protein sequence ID" value="ODS34274.1"/>
    <property type="molecule type" value="Genomic_DNA"/>
</dbReference>
<dbReference type="InterPro" id="IPR008634">
    <property type="entry name" value="Gas-vesicle_GvpO"/>
</dbReference>
<organism evidence="1 2">
    <name type="scientific">Candidatus Scalindua rubra</name>
    <dbReference type="NCBI Taxonomy" id="1872076"/>
    <lineage>
        <taxon>Bacteria</taxon>
        <taxon>Pseudomonadati</taxon>
        <taxon>Planctomycetota</taxon>
        <taxon>Candidatus Brocadiia</taxon>
        <taxon>Candidatus Brocadiales</taxon>
        <taxon>Candidatus Scalinduaceae</taxon>
        <taxon>Candidatus Scalindua</taxon>
    </lineage>
</organism>
<evidence type="ECO:0000313" key="1">
    <source>
        <dbReference type="EMBL" id="ODS34274.1"/>
    </source>
</evidence>
<name>A0A1E3XH95_9BACT</name>
<gene>
    <name evidence="1" type="ORF">SCARUB_00533</name>
</gene>
<dbReference type="AlphaFoldDB" id="A0A1E3XH95"/>